<evidence type="ECO:0000256" key="1">
    <source>
        <dbReference type="SAM" id="MobiDB-lite"/>
    </source>
</evidence>
<protein>
    <recommendedName>
        <fullName evidence="2">BZIP domain-containing protein</fullName>
    </recommendedName>
</protein>
<comment type="caution">
    <text evidence="3">The sequence shown here is derived from an EMBL/GenBank/DDBJ whole genome shotgun (WGS) entry which is preliminary data.</text>
</comment>
<organism evidence="3 4">
    <name type="scientific">Favolaschia claudopus</name>
    <dbReference type="NCBI Taxonomy" id="2862362"/>
    <lineage>
        <taxon>Eukaryota</taxon>
        <taxon>Fungi</taxon>
        <taxon>Dikarya</taxon>
        <taxon>Basidiomycota</taxon>
        <taxon>Agaricomycotina</taxon>
        <taxon>Agaricomycetes</taxon>
        <taxon>Agaricomycetidae</taxon>
        <taxon>Agaricales</taxon>
        <taxon>Marasmiineae</taxon>
        <taxon>Mycenaceae</taxon>
        <taxon>Favolaschia</taxon>
    </lineage>
</organism>
<keyword evidence="4" id="KW-1185">Reference proteome</keyword>
<dbReference type="AlphaFoldDB" id="A0AAW0AF63"/>
<dbReference type="Proteomes" id="UP001362999">
    <property type="component" value="Unassembled WGS sequence"/>
</dbReference>
<dbReference type="InterPro" id="IPR046347">
    <property type="entry name" value="bZIP_sf"/>
</dbReference>
<dbReference type="EMBL" id="JAWWNJ010000072">
    <property type="protein sequence ID" value="KAK7007270.1"/>
    <property type="molecule type" value="Genomic_DNA"/>
</dbReference>
<dbReference type="PROSITE" id="PS50217">
    <property type="entry name" value="BZIP"/>
    <property type="match status" value="1"/>
</dbReference>
<reference evidence="3 4" key="1">
    <citation type="journal article" date="2024" name="J Genomics">
        <title>Draft genome sequencing and assembly of Favolaschia claudopus CIRM-BRFM 2984 isolated from oak limbs.</title>
        <authorList>
            <person name="Navarro D."/>
            <person name="Drula E."/>
            <person name="Chaduli D."/>
            <person name="Cazenave R."/>
            <person name="Ahrendt S."/>
            <person name="Wang J."/>
            <person name="Lipzen A."/>
            <person name="Daum C."/>
            <person name="Barry K."/>
            <person name="Grigoriev I.V."/>
            <person name="Favel A."/>
            <person name="Rosso M.N."/>
            <person name="Martin F."/>
        </authorList>
    </citation>
    <scope>NUCLEOTIDE SEQUENCE [LARGE SCALE GENOMIC DNA]</scope>
    <source>
        <strain evidence="3 4">CIRM-BRFM 2984</strain>
    </source>
</reference>
<proteinExistence type="predicted"/>
<evidence type="ECO:0000259" key="2">
    <source>
        <dbReference type="PROSITE" id="PS50217"/>
    </source>
</evidence>
<feature type="region of interest" description="Disordered" evidence="1">
    <location>
        <begin position="1"/>
        <end position="25"/>
    </location>
</feature>
<gene>
    <name evidence="3" type="ORF">R3P38DRAFT_3212989</name>
</gene>
<feature type="domain" description="BZIP" evidence="2">
    <location>
        <begin position="23"/>
        <end position="72"/>
    </location>
</feature>
<name>A0AAW0AF63_9AGAR</name>
<dbReference type="SUPFAM" id="SSF57959">
    <property type="entry name" value="Leucine zipper domain"/>
    <property type="match status" value="1"/>
</dbReference>
<dbReference type="PROSITE" id="PS00036">
    <property type="entry name" value="BZIP_BASIC"/>
    <property type="match status" value="1"/>
</dbReference>
<evidence type="ECO:0000313" key="4">
    <source>
        <dbReference type="Proteomes" id="UP001362999"/>
    </source>
</evidence>
<dbReference type="Gene3D" id="3.30.160.60">
    <property type="entry name" value="Classic Zinc Finger"/>
    <property type="match status" value="1"/>
</dbReference>
<evidence type="ECO:0000313" key="3">
    <source>
        <dbReference type="EMBL" id="KAK7007270.1"/>
    </source>
</evidence>
<dbReference type="InterPro" id="IPR004827">
    <property type="entry name" value="bZIP"/>
</dbReference>
<dbReference type="GO" id="GO:0003700">
    <property type="term" value="F:DNA-binding transcription factor activity"/>
    <property type="evidence" value="ECO:0007669"/>
    <property type="project" value="InterPro"/>
</dbReference>
<accession>A0AAW0AF63</accession>
<sequence>MEIDCQSTASDEEATLPAQASEEEEIRFRRRKNTLAARRSRRRKALHLQELERLVGRLQWEREIWKKRALDLHVLGTPVNRERAAVWAAGVLPRLLTWEAFGERPDELVAPPAFEPPVKVATASPAFQVATASSHLRDSNK</sequence>